<evidence type="ECO:0000313" key="2">
    <source>
        <dbReference type="Proteomes" id="UP001396898"/>
    </source>
</evidence>
<evidence type="ECO:0000313" key="1">
    <source>
        <dbReference type="EMBL" id="KAK8037253.1"/>
    </source>
</evidence>
<accession>A0ABR1SSG2</accession>
<sequence>MEYMRSNEPPEKVDILFVKHAQCSCSMYECSSGQELNLLVAPGIVAGGRQSLFQVREFEWMAGVQDGVLKALESARKVVVAKLKPSIFCIC</sequence>
<organism evidence="1 2">
    <name type="scientific">Apiospora marii</name>
    <dbReference type="NCBI Taxonomy" id="335849"/>
    <lineage>
        <taxon>Eukaryota</taxon>
        <taxon>Fungi</taxon>
        <taxon>Dikarya</taxon>
        <taxon>Ascomycota</taxon>
        <taxon>Pezizomycotina</taxon>
        <taxon>Sordariomycetes</taxon>
        <taxon>Xylariomycetidae</taxon>
        <taxon>Amphisphaeriales</taxon>
        <taxon>Apiosporaceae</taxon>
        <taxon>Apiospora</taxon>
    </lineage>
</organism>
<keyword evidence="2" id="KW-1185">Reference proteome</keyword>
<dbReference type="Proteomes" id="UP001396898">
    <property type="component" value="Unassembled WGS sequence"/>
</dbReference>
<name>A0ABR1SSG2_9PEZI</name>
<dbReference type="EMBL" id="JAQQWI010000002">
    <property type="protein sequence ID" value="KAK8037253.1"/>
    <property type="molecule type" value="Genomic_DNA"/>
</dbReference>
<proteinExistence type="predicted"/>
<gene>
    <name evidence="1" type="ORF">PG991_000599</name>
</gene>
<comment type="caution">
    <text evidence="1">The sequence shown here is derived from an EMBL/GenBank/DDBJ whole genome shotgun (WGS) entry which is preliminary data.</text>
</comment>
<protein>
    <submittedName>
        <fullName evidence="1">Uncharacterized protein</fullName>
    </submittedName>
</protein>
<reference evidence="1 2" key="1">
    <citation type="submission" date="2023-01" db="EMBL/GenBank/DDBJ databases">
        <title>Analysis of 21 Apiospora genomes using comparative genomics revels a genus with tremendous synthesis potential of carbohydrate active enzymes and secondary metabolites.</title>
        <authorList>
            <person name="Sorensen T."/>
        </authorList>
    </citation>
    <scope>NUCLEOTIDE SEQUENCE [LARGE SCALE GENOMIC DNA]</scope>
    <source>
        <strain evidence="1 2">CBS 20057</strain>
    </source>
</reference>